<evidence type="ECO:0000259" key="7">
    <source>
        <dbReference type="Pfam" id="PF12823"/>
    </source>
</evidence>
<keyword evidence="4 6" id="KW-1133">Transmembrane helix</keyword>
<dbReference type="AlphaFoldDB" id="A0A6I3I6X4"/>
<keyword evidence="3 6" id="KW-0812">Transmembrane</keyword>
<dbReference type="Proteomes" id="UP000431092">
    <property type="component" value="Unassembled WGS sequence"/>
</dbReference>
<comment type="caution">
    <text evidence="8">The sequence shown here is derived from an EMBL/GenBank/DDBJ whole genome shotgun (WGS) entry which is preliminary data.</text>
</comment>
<evidence type="ECO:0000256" key="2">
    <source>
        <dbReference type="ARBA" id="ARBA00022475"/>
    </source>
</evidence>
<dbReference type="NCBIfam" id="TIGR03954">
    <property type="entry name" value="integ_memb_HG"/>
    <property type="match status" value="1"/>
</dbReference>
<evidence type="ECO:0000256" key="5">
    <source>
        <dbReference type="ARBA" id="ARBA00023136"/>
    </source>
</evidence>
<evidence type="ECO:0000256" key="6">
    <source>
        <dbReference type="SAM" id="Phobius"/>
    </source>
</evidence>
<evidence type="ECO:0000313" key="9">
    <source>
        <dbReference type="Proteomes" id="UP000431092"/>
    </source>
</evidence>
<evidence type="ECO:0000256" key="1">
    <source>
        <dbReference type="ARBA" id="ARBA00004651"/>
    </source>
</evidence>
<keyword evidence="5 6" id="KW-0472">Membrane</keyword>
<keyword evidence="2" id="KW-1003">Cell membrane</keyword>
<protein>
    <submittedName>
        <fullName evidence="8">DUF3817 domain-containing protein</fullName>
    </submittedName>
</protein>
<proteinExistence type="predicted"/>
<dbReference type="PANTHER" id="PTHR40077:SF2">
    <property type="entry name" value="MEMBRANE PROTEIN"/>
    <property type="match status" value="1"/>
</dbReference>
<dbReference type="InterPro" id="IPR023845">
    <property type="entry name" value="DUF3817_TM"/>
</dbReference>
<sequence>MTTRPQPYDNPETVRKALTPFKVMAFVVGVGLLLLVLEMILKYGFQNDVLDWWAMPHGFLYMIYLACTANLGFAARWPLGKMVGVMLAGVVPLLSFWVERKVAHEVDGRLAA</sequence>
<keyword evidence="9" id="KW-1185">Reference proteome</keyword>
<feature type="domain" description="DUF3817" evidence="7">
    <location>
        <begin position="19"/>
        <end position="103"/>
    </location>
</feature>
<feature type="transmembrane region" description="Helical" evidence="6">
    <location>
        <begin position="53"/>
        <end position="73"/>
    </location>
</feature>
<accession>A0A6I3I6X4</accession>
<dbReference type="EMBL" id="WLVL01000028">
    <property type="protein sequence ID" value="MTB71944.1"/>
    <property type="molecule type" value="Genomic_DNA"/>
</dbReference>
<evidence type="ECO:0000256" key="4">
    <source>
        <dbReference type="ARBA" id="ARBA00022989"/>
    </source>
</evidence>
<evidence type="ECO:0000313" key="8">
    <source>
        <dbReference type="EMBL" id="MTB71944.1"/>
    </source>
</evidence>
<reference evidence="8 9" key="1">
    <citation type="submission" date="2019-11" db="EMBL/GenBank/DDBJ databases">
        <title>Whole genome sequencing identifies a novel species of the genus Arsenicicoccus isolated from human blood.</title>
        <authorList>
            <person name="Jeong J.H."/>
            <person name="Kweon O.J."/>
            <person name="Kim H.R."/>
            <person name="Kim T.-H."/>
            <person name="Ha S.-M."/>
            <person name="Lee M.-K."/>
        </authorList>
    </citation>
    <scope>NUCLEOTIDE SEQUENCE [LARGE SCALE GENOMIC DNA]</scope>
    <source>
        <strain evidence="8 9">MKL-02</strain>
    </source>
</reference>
<dbReference type="GO" id="GO:0005886">
    <property type="term" value="C:plasma membrane"/>
    <property type="evidence" value="ECO:0007669"/>
    <property type="project" value="UniProtKB-SubCell"/>
</dbReference>
<name>A0A6I3I6X4_9MICO</name>
<dbReference type="PANTHER" id="PTHR40077">
    <property type="entry name" value="MEMBRANE PROTEIN-RELATED"/>
    <property type="match status" value="1"/>
</dbReference>
<evidence type="ECO:0000256" key="3">
    <source>
        <dbReference type="ARBA" id="ARBA00022692"/>
    </source>
</evidence>
<feature type="transmembrane region" description="Helical" evidence="6">
    <location>
        <begin position="20"/>
        <end position="41"/>
    </location>
</feature>
<comment type="subcellular location">
    <subcellularLocation>
        <location evidence="1">Cell membrane</location>
        <topology evidence="1">Multi-pass membrane protein</topology>
    </subcellularLocation>
</comment>
<dbReference type="RefSeq" id="WP_154593236.1">
    <property type="nucleotide sequence ID" value="NZ_WLVL01000028.1"/>
</dbReference>
<gene>
    <name evidence="8" type="ORF">GGG17_08160</name>
</gene>
<organism evidence="8 9">
    <name type="scientific">Arsenicicoccus cauae</name>
    <dbReference type="NCBI Taxonomy" id="2663847"/>
    <lineage>
        <taxon>Bacteria</taxon>
        <taxon>Bacillati</taxon>
        <taxon>Actinomycetota</taxon>
        <taxon>Actinomycetes</taxon>
        <taxon>Micrococcales</taxon>
        <taxon>Intrasporangiaceae</taxon>
        <taxon>Arsenicicoccus</taxon>
    </lineage>
</organism>
<dbReference type="Pfam" id="PF12823">
    <property type="entry name" value="DUF3817"/>
    <property type="match status" value="1"/>
</dbReference>